<keyword evidence="4 6" id="KW-1133">Transmembrane helix</keyword>
<dbReference type="GO" id="GO:0044341">
    <property type="term" value="P:sodium-dependent phosphate transport"/>
    <property type="evidence" value="ECO:0007669"/>
    <property type="project" value="InterPro"/>
</dbReference>
<feature type="transmembrane region" description="Helical" evidence="6">
    <location>
        <begin position="82"/>
        <end position="106"/>
    </location>
</feature>
<dbReference type="Pfam" id="PF02690">
    <property type="entry name" value="Na_Pi_cotrans"/>
    <property type="match status" value="1"/>
</dbReference>
<organism evidence="7 8">
    <name type="scientific">Candidatus Cryptobacteroides faecigallinarum</name>
    <dbReference type="NCBI Taxonomy" id="2840763"/>
    <lineage>
        <taxon>Bacteria</taxon>
        <taxon>Pseudomonadati</taxon>
        <taxon>Bacteroidota</taxon>
        <taxon>Bacteroidia</taxon>
        <taxon>Bacteroidales</taxon>
        <taxon>Candidatus Cryptobacteroides</taxon>
    </lineage>
</organism>
<comment type="caution">
    <text evidence="7">The sequence shown here is derived from an EMBL/GenBank/DDBJ whole genome shotgun (WGS) entry which is preliminary data.</text>
</comment>
<keyword evidence="2" id="KW-1003">Cell membrane</keyword>
<dbReference type="NCBIfam" id="NF037997">
    <property type="entry name" value="Na_Pi_symport"/>
    <property type="match status" value="1"/>
</dbReference>
<feature type="transmembrane region" description="Helical" evidence="6">
    <location>
        <begin position="112"/>
        <end position="129"/>
    </location>
</feature>
<dbReference type="EMBL" id="JADIMD010000102">
    <property type="protein sequence ID" value="MBO8474952.1"/>
    <property type="molecule type" value="Genomic_DNA"/>
</dbReference>
<feature type="transmembrane region" description="Helical" evidence="6">
    <location>
        <begin position="51"/>
        <end position="75"/>
    </location>
</feature>
<evidence type="ECO:0000313" key="7">
    <source>
        <dbReference type="EMBL" id="MBO8474952.1"/>
    </source>
</evidence>
<evidence type="ECO:0000256" key="5">
    <source>
        <dbReference type="ARBA" id="ARBA00023136"/>
    </source>
</evidence>
<evidence type="ECO:0000256" key="4">
    <source>
        <dbReference type="ARBA" id="ARBA00022989"/>
    </source>
</evidence>
<gene>
    <name evidence="7" type="ORF">IAB91_06660</name>
</gene>
<evidence type="ECO:0000256" key="6">
    <source>
        <dbReference type="SAM" id="Phobius"/>
    </source>
</evidence>
<dbReference type="Proteomes" id="UP000823757">
    <property type="component" value="Unassembled WGS sequence"/>
</dbReference>
<evidence type="ECO:0000256" key="2">
    <source>
        <dbReference type="ARBA" id="ARBA00022475"/>
    </source>
</evidence>
<protein>
    <submittedName>
        <fullName evidence="7">Na/Pi symporter</fullName>
    </submittedName>
</protein>
<comment type="subcellular location">
    <subcellularLocation>
        <location evidence="1">Cell membrane</location>
        <topology evidence="1">Multi-pass membrane protein</topology>
    </subcellularLocation>
</comment>
<dbReference type="PANTHER" id="PTHR10010">
    <property type="entry name" value="SOLUTE CARRIER FAMILY 34 SODIUM PHOSPHATE , MEMBER 2-RELATED"/>
    <property type="match status" value="1"/>
</dbReference>
<accession>A0A9D9ILX0</accession>
<reference evidence="7" key="2">
    <citation type="journal article" date="2021" name="PeerJ">
        <title>Extensive microbial diversity within the chicken gut microbiome revealed by metagenomics and culture.</title>
        <authorList>
            <person name="Gilroy R."/>
            <person name="Ravi A."/>
            <person name="Getino M."/>
            <person name="Pursley I."/>
            <person name="Horton D.L."/>
            <person name="Alikhan N.F."/>
            <person name="Baker D."/>
            <person name="Gharbi K."/>
            <person name="Hall N."/>
            <person name="Watson M."/>
            <person name="Adriaenssens E.M."/>
            <person name="Foster-Nyarko E."/>
            <person name="Jarju S."/>
            <person name="Secka A."/>
            <person name="Antonio M."/>
            <person name="Oren A."/>
            <person name="Chaudhuri R.R."/>
            <person name="La Ragione R."/>
            <person name="Hildebrand F."/>
            <person name="Pallen M.J."/>
        </authorList>
    </citation>
    <scope>NUCLEOTIDE SEQUENCE</scope>
    <source>
        <strain evidence="7">B1-13419</strain>
    </source>
</reference>
<keyword evidence="5 6" id="KW-0472">Membrane</keyword>
<evidence type="ECO:0000313" key="8">
    <source>
        <dbReference type="Proteomes" id="UP000823757"/>
    </source>
</evidence>
<reference evidence="7" key="1">
    <citation type="submission" date="2020-10" db="EMBL/GenBank/DDBJ databases">
        <authorList>
            <person name="Gilroy R."/>
        </authorList>
    </citation>
    <scope>NUCLEOTIDE SEQUENCE</scope>
    <source>
        <strain evidence="7">B1-13419</strain>
    </source>
</reference>
<dbReference type="GO" id="GO:0005886">
    <property type="term" value="C:plasma membrane"/>
    <property type="evidence" value="ECO:0007669"/>
    <property type="project" value="UniProtKB-SubCell"/>
</dbReference>
<name>A0A9D9ILX0_9BACT</name>
<dbReference type="AlphaFoldDB" id="A0A9D9ILX0"/>
<sequence>MQAILQLFTLLGALGLFLYGMTLMSEGLQKAAGDRLRSFLASMTSNPFKRVLTGLMITAIIQSSSATTVMVVSFVNAGLLSLTNAIGVIMGANIGTTVTAWLISLLGFSADISVLAIPLIAVGFVFFMSKRSKRKSI</sequence>
<feature type="non-terminal residue" evidence="7">
    <location>
        <position position="137"/>
    </location>
</feature>
<dbReference type="PANTHER" id="PTHR10010:SF46">
    <property type="entry name" value="SODIUM-DEPENDENT PHOSPHATE TRANSPORT PROTEIN 2B"/>
    <property type="match status" value="1"/>
</dbReference>
<evidence type="ECO:0000256" key="3">
    <source>
        <dbReference type="ARBA" id="ARBA00022692"/>
    </source>
</evidence>
<dbReference type="InterPro" id="IPR003841">
    <property type="entry name" value="Na/Pi_transpt"/>
</dbReference>
<keyword evidence="3 6" id="KW-0812">Transmembrane</keyword>
<evidence type="ECO:0000256" key="1">
    <source>
        <dbReference type="ARBA" id="ARBA00004651"/>
    </source>
</evidence>
<dbReference type="GO" id="GO:0005436">
    <property type="term" value="F:sodium:phosphate symporter activity"/>
    <property type="evidence" value="ECO:0007669"/>
    <property type="project" value="InterPro"/>
</dbReference>
<proteinExistence type="predicted"/>